<proteinExistence type="predicted"/>
<evidence type="ECO:0000313" key="2">
    <source>
        <dbReference type="Proteomes" id="UP000032360"/>
    </source>
</evidence>
<organism evidence="1 2">
    <name type="scientific">Acidithrix ferrooxidans</name>
    <dbReference type="NCBI Taxonomy" id="1280514"/>
    <lineage>
        <taxon>Bacteria</taxon>
        <taxon>Bacillati</taxon>
        <taxon>Actinomycetota</taxon>
        <taxon>Acidimicrobiia</taxon>
        <taxon>Acidimicrobiales</taxon>
        <taxon>Acidimicrobiaceae</taxon>
        <taxon>Acidithrix</taxon>
    </lineage>
</organism>
<sequence>MHALDSEAANTIRVAIEALLPNKKDVHPLGCHRYGSTDRQSQAAMSAPTNYVPIGNWAAPQSL</sequence>
<protein>
    <submittedName>
        <fullName evidence="1">Uncharacterized protein</fullName>
    </submittedName>
</protein>
<dbReference type="EMBL" id="JXYS01000102">
    <property type="protein sequence ID" value="KJF16045.1"/>
    <property type="molecule type" value="Genomic_DNA"/>
</dbReference>
<name>A0A0D8HDK9_9ACTN</name>
<dbReference type="Proteomes" id="UP000032360">
    <property type="component" value="Unassembled WGS sequence"/>
</dbReference>
<accession>A0A0D8HDK9</accession>
<gene>
    <name evidence="1" type="ORF">AXFE_31190</name>
</gene>
<evidence type="ECO:0000313" key="1">
    <source>
        <dbReference type="EMBL" id="KJF16045.1"/>
    </source>
</evidence>
<comment type="caution">
    <text evidence="1">The sequence shown here is derived from an EMBL/GenBank/DDBJ whole genome shotgun (WGS) entry which is preliminary data.</text>
</comment>
<keyword evidence="2" id="KW-1185">Reference proteome</keyword>
<dbReference type="AlphaFoldDB" id="A0A0D8HDK9"/>
<dbReference type="RefSeq" id="WP_052606791.1">
    <property type="nucleotide sequence ID" value="NZ_JXYS01000102.1"/>
</dbReference>
<reference evidence="1 2" key="1">
    <citation type="submission" date="2015-01" db="EMBL/GenBank/DDBJ databases">
        <title>Draft genome of the acidophilic iron oxidizer Acidithrix ferrooxidans strain Py-F3.</title>
        <authorList>
            <person name="Poehlein A."/>
            <person name="Eisen S."/>
            <person name="Schloemann M."/>
            <person name="Johnson B.D."/>
            <person name="Daniel R."/>
            <person name="Muehling M."/>
        </authorList>
    </citation>
    <scope>NUCLEOTIDE SEQUENCE [LARGE SCALE GENOMIC DNA]</scope>
    <source>
        <strain evidence="1 2">Py-F3</strain>
    </source>
</reference>
<dbReference type="OrthoDB" id="3213859at2"/>